<evidence type="ECO:0000313" key="3">
    <source>
        <dbReference type="EnsemblPlants" id="QL01p006403:mrna"/>
    </source>
</evidence>
<feature type="compositionally biased region" description="Basic and acidic residues" evidence="1">
    <location>
        <begin position="98"/>
        <end position="111"/>
    </location>
</feature>
<sequence>MKPSGGLGLGDGLGKLGDGAWGDQRWGLGWVGKLGRRNRSAMRELAGELRDEGDEQWRSHVMGKFRTIDSFFKKNEDSNSENSTLLGSNVEASTSNERPSKSPRIDPEKHPSRPSVVEVELEEIHLKFSPLSSNEVDVRILKRDPGERIEMCNYPANIRDEVRRAYLKAKPYQIRLSNYPFSREKHPRRFQASWFTQFSSWLEYSPTKDATYCLPCYLFTMKRSRRPGCDAFTFTGFRNWKKVNNGKNCAFLNHVGEDPCSPHNNAMKYCDDLLNESVHIDKVMNVQSSEQILNNRLRVKTSIDIVRWLTFQGCPFRGHDETLQSKNRGNFLEMIRILASYNDKVAQVVLENAPKSAKYTSPTIQKEILHVIASKVRNKIREDIGDSKFCIIVDESRDESKREQLALVLRFVDYDGFIQERFFDLSHVKDTAALTLKNEIYAILSRHCLDIQNIRGQGYDGASNMCGEWKGLQALVLNDCPYAYYVHCFAHRLQLALVAASREVIPIHEFFLNLNFIITTVGSSCKRNDELRAAQAAEIARMLAIDELETGTGANQIGTLKRAGDSRWGSHFNSICSLIRMFGPTCLVLENIKEDGSTYLQRGDANVAHKMINSFEFIFSLHLMKEIMGITDVLCQALQQKSQDISNAQNLVSATKALIQNLRVDGWDNFLENVIGFSKIFEIDIPDLSAQYVEGRSRKKRDHVTVEHHYHFDIFNATIDVQLQELDNRFGEQPIELLTLCSALDPKDAYKSFNVDDICRLVEKYYTLDFSERDRTGLKIQLKLFEHDVQNHLKFHNLSSMAELCRRLVETEKSQVYPLIDRLIRLVLTLPVSTATGERAFSAMKIVKTRLRNKMEDEFLSDNLVVYIEKEIAENFTTDSILDDFRSLKERRLQF</sequence>
<keyword evidence="4" id="KW-1185">Reference proteome</keyword>
<dbReference type="Pfam" id="PF05699">
    <property type="entry name" value="Dimer_Tnp_hAT"/>
    <property type="match status" value="1"/>
</dbReference>
<dbReference type="InterPro" id="IPR012337">
    <property type="entry name" value="RNaseH-like_sf"/>
</dbReference>
<proteinExistence type="predicted"/>
<evidence type="ECO:0000256" key="1">
    <source>
        <dbReference type="SAM" id="MobiDB-lite"/>
    </source>
</evidence>
<dbReference type="PANTHER" id="PTHR11697:SF230">
    <property type="entry name" value="ZINC FINGER, MYM DOMAIN CONTAINING 1"/>
    <property type="match status" value="1"/>
</dbReference>
<dbReference type="Pfam" id="PF14291">
    <property type="entry name" value="DUF4371"/>
    <property type="match status" value="1"/>
</dbReference>
<accession>A0A7N2KL43</accession>
<dbReference type="Gramene" id="QL01p006403:mrna">
    <property type="protein sequence ID" value="QL01p006403:mrna"/>
    <property type="gene ID" value="QL01p006403"/>
</dbReference>
<dbReference type="InParanoid" id="A0A7N2KL43"/>
<evidence type="ECO:0000259" key="2">
    <source>
        <dbReference type="SMART" id="SM00597"/>
    </source>
</evidence>
<protein>
    <recommendedName>
        <fullName evidence="2">TTF-type domain-containing protein</fullName>
    </recommendedName>
</protein>
<organism evidence="3 4">
    <name type="scientific">Quercus lobata</name>
    <name type="common">Valley oak</name>
    <dbReference type="NCBI Taxonomy" id="97700"/>
    <lineage>
        <taxon>Eukaryota</taxon>
        <taxon>Viridiplantae</taxon>
        <taxon>Streptophyta</taxon>
        <taxon>Embryophyta</taxon>
        <taxon>Tracheophyta</taxon>
        <taxon>Spermatophyta</taxon>
        <taxon>Magnoliopsida</taxon>
        <taxon>eudicotyledons</taxon>
        <taxon>Gunneridae</taxon>
        <taxon>Pentapetalae</taxon>
        <taxon>rosids</taxon>
        <taxon>fabids</taxon>
        <taxon>Fagales</taxon>
        <taxon>Fagaceae</taxon>
        <taxon>Quercus</taxon>
    </lineage>
</organism>
<dbReference type="InterPro" id="IPR055298">
    <property type="entry name" value="AtLOH3-like"/>
</dbReference>
<evidence type="ECO:0000313" key="4">
    <source>
        <dbReference type="Proteomes" id="UP000594261"/>
    </source>
</evidence>
<dbReference type="InterPro" id="IPR006580">
    <property type="entry name" value="Znf_TTF"/>
</dbReference>
<dbReference type="InterPro" id="IPR008906">
    <property type="entry name" value="HATC_C_dom"/>
</dbReference>
<dbReference type="OMA" id="YPFAHYS"/>
<feature type="compositionally biased region" description="Polar residues" evidence="1">
    <location>
        <begin position="80"/>
        <end position="97"/>
    </location>
</feature>
<dbReference type="SUPFAM" id="SSF53098">
    <property type="entry name" value="Ribonuclease H-like"/>
    <property type="match status" value="1"/>
</dbReference>
<dbReference type="EnsemblPlants" id="QL01p006403:mrna">
    <property type="protein sequence ID" value="QL01p006403:mrna"/>
    <property type="gene ID" value="QL01p006403"/>
</dbReference>
<dbReference type="AlphaFoldDB" id="A0A7N2KL43"/>
<dbReference type="SMART" id="SM00597">
    <property type="entry name" value="ZnF_TTF"/>
    <property type="match status" value="1"/>
</dbReference>
<reference evidence="3" key="2">
    <citation type="submission" date="2021-01" db="UniProtKB">
        <authorList>
            <consortium name="EnsemblPlants"/>
        </authorList>
    </citation>
    <scope>IDENTIFICATION</scope>
</reference>
<feature type="domain" description="TTF-type" evidence="2">
    <location>
        <begin position="186"/>
        <end position="286"/>
    </location>
</feature>
<dbReference type="InterPro" id="IPR025398">
    <property type="entry name" value="DUF4371"/>
</dbReference>
<name>A0A7N2KL43_QUELO</name>
<reference evidence="3 4" key="1">
    <citation type="journal article" date="2016" name="G3 (Bethesda)">
        <title>First Draft Assembly and Annotation of the Genome of a California Endemic Oak Quercus lobata Nee (Fagaceae).</title>
        <authorList>
            <person name="Sork V.L."/>
            <person name="Fitz-Gibbon S.T."/>
            <person name="Puiu D."/>
            <person name="Crepeau M."/>
            <person name="Gugger P.F."/>
            <person name="Sherman R."/>
            <person name="Stevens K."/>
            <person name="Langley C.H."/>
            <person name="Pellegrini M."/>
            <person name="Salzberg S.L."/>
        </authorList>
    </citation>
    <scope>NUCLEOTIDE SEQUENCE [LARGE SCALE GENOMIC DNA]</scope>
    <source>
        <strain evidence="3 4">cv. SW786</strain>
    </source>
</reference>
<dbReference type="EMBL" id="LRBV02000001">
    <property type="status" value="NOT_ANNOTATED_CDS"/>
    <property type="molecule type" value="Genomic_DNA"/>
</dbReference>
<dbReference type="GO" id="GO:0046983">
    <property type="term" value="F:protein dimerization activity"/>
    <property type="evidence" value="ECO:0007669"/>
    <property type="project" value="InterPro"/>
</dbReference>
<dbReference type="Proteomes" id="UP000594261">
    <property type="component" value="Chromosome 1"/>
</dbReference>
<feature type="region of interest" description="Disordered" evidence="1">
    <location>
        <begin position="75"/>
        <end position="114"/>
    </location>
</feature>
<dbReference type="PANTHER" id="PTHR11697">
    <property type="entry name" value="GENERAL TRANSCRIPTION FACTOR 2-RELATED ZINC FINGER PROTEIN"/>
    <property type="match status" value="1"/>
</dbReference>